<dbReference type="GO" id="GO:0045892">
    <property type="term" value="P:negative regulation of DNA-templated transcription"/>
    <property type="evidence" value="ECO:0007669"/>
    <property type="project" value="UniProtKB-UniRule"/>
</dbReference>
<keyword evidence="5 8" id="KW-0805">Transcription regulation</keyword>
<keyword evidence="3 8" id="KW-0863">Zinc-finger</keyword>
<evidence type="ECO:0000256" key="7">
    <source>
        <dbReference type="ARBA" id="ARBA00023163"/>
    </source>
</evidence>
<dbReference type="OrthoDB" id="9807461at2"/>
<feature type="zinc finger region" evidence="8">
    <location>
        <begin position="3"/>
        <end position="34"/>
    </location>
</feature>
<dbReference type="NCBIfam" id="TIGR00244">
    <property type="entry name" value="transcriptional regulator NrdR"/>
    <property type="match status" value="1"/>
</dbReference>
<dbReference type="GO" id="GO:0005524">
    <property type="term" value="F:ATP binding"/>
    <property type="evidence" value="ECO:0007669"/>
    <property type="project" value="UniProtKB-UniRule"/>
</dbReference>
<dbReference type="KEGG" id="rom:EI983_12430"/>
<evidence type="ECO:0000256" key="5">
    <source>
        <dbReference type="ARBA" id="ARBA00023015"/>
    </source>
</evidence>
<dbReference type="GO" id="GO:0008270">
    <property type="term" value="F:zinc ion binding"/>
    <property type="evidence" value="ECO:0007669"/>
    <property type="project" value="UniProtKB-UniRule"/>
</dbReference>
<feature type="domain" description="ATP-cone" evidence="9">
    <location>
        <begin position="49"/>
        <end position="139"/>
    </location>
</feature>
<dbReference type="EMBL" id="CP034348">
    <property type="protein sequence ID" value="QGX99031.1"/>
    <property type="molecule type" value="Genomic_DNA"/>
</dbReference>
<dbReference type="Pfam" id="PF03477">
    <property type="entry name" value="ATP-cone"/>
    <property type="match status" value="1"/>
</dbReference>
<dbReference type="Proteomes" id="UP000428330">
    <property type="component" value="Chromosome"/>
</dbReference>
<gene>
    <name evidence="8 10" type="primary">nrdR</name>
    <name evidence="10" type="ORF">EI983_12430</name>
</gene>
<evidence type="ECO:0000256" key="3">
    <source>
        <dbReference type="ARBA" id="ARBA00022771"/>
    </source>
</evidence>
<evidence type="ECO:0000256" key="6">
    <source>
        <dbReference type="ARBA" id="ARBA00023125"/>
    </source>
</evidence>
<keyword evidence="11" id="KW-1185">Reference proteome</keyword>
<dbReference type="AlphaFoldDB" id="A0A6I6ITA5"/>
<dbReference type="InterPro" id="IPR005144">
    <property type="entry name" value="ATP-cone_dom"/>
</dbReference>
<protein>
    <recommendedName>
        <fullName evidence="8">Transcriptional repressor NrdR</fullName>
    </recommendedName>
</protein>
<evidence type="ECO:0000313" key="10">
    <source>
        <dbReference type="EMBL" id="QGX99031.1"/>
    </source>
</evidence>
<keyword evidence="6 8" id="KW-0238">DNA-binding</keyword>
<evidence type="ECO:0000256" key="2">
    <source>
        <dbReference type="ARBA" id="ARBA00022741"/>
    </source>
</evidence>
<dbReference type="PROSITE" id="PS51161">
    <property type="entry name" value="ATP_CONE"/>
    <property type="match status" value="1"/>
</dbReference>
<evidence type="ECO:0000256" key="1">
    <source>
        <dbReference type="ARBA" id="ARBA00022491"/>
    </source>
</evidence>
<evidence type="ECO:0000259" key="9">
    <source>
        <dbReference type="PROSITE" id="PS51161"/>
    </source>
</evidence>
<reference evidence="11" key="1">
    <citation type="submission" date="2018-12" db="EMBL/GenBank/DDBJ databases">
        <title>Complete genome sequence of Roseovarius sp. MME-070.</title>
        <authorList>
            <person name="Nam Y.-D."/>
            <person name="Kang J."/>
            <person name="Chung W.-H."/>
            <person name="Park Y.S."/>
        </authorList>
    </citation>
    <scope>NUCLEOTIDE SEQUENCE [LARGE SCALE GENOMIC DNA]</scope>
    <source>
        <strain evidence="11">MME-070</strain>
    </source>
</reference>
<dbReference type="InterPro" id="IPR055173">
    <property type="entry name" value="NrdR-like_N"/>
</dbReference>
<sequence>MRCPFCGNIDTQVKDSRPAEDHVSIRRRRFCPACGGRFTTYERVQLRDLVVVKSNGRREDFDRDKLERSIRIALQKRPVEPERVEQMISGIVRRLESLGETDIQSKVVGEIVMESLARIDTVAYVRFASVYKNFQAADDFDKFVSELRPNPEPDEPEGA</sequence>
<comment type="cofactor">
    <cofactor evidence="8">
        <name>Zn(2+)</name>
        <dbReference type="ChEBI" id="CHEBI:29105"/>
    </cofactor>
    <text evidence="8">Binds 1 zinc ion.</text>
</comment>
<dbReference type="RefSeq" id="WP_157707712.1">
    <property type="nucleotide sequence ID" value="NZ_CP034348.1"/>
</dbReference>
<dbReference type="HAMAP" id="MF_00440">
    <property type="entry name" value="NrdR"/>
    <property type="match status" value="1"/>
</dbReference>
<evidence type="ECO:0000313" key="11">
    <source>
        <dbReference type="Proteomes" id="UP000428330"/>
    </source>
</evidence>
<organism evidence="10 11">
    <name type="scientific">Roseovarius faecimaris</name>
    <dbReference type="NCBI Taxonomy" id="2494550"/>
    <lineage>
        <taxon>Bacteria</taxon>
        <taxon>Pseudomonadati</taxon>
        <taxon>Pseudomonadota</taxon>
        <taxon>Alphaproteobacteria</taxon>
        <taxon>Rhodobacterales</taxon>
        <taxon>Roseobacteraceae</taxon>
        <taxon>Roseovarius</taxon>
    </lineage>
</organism>
<name>A0A6I6ITA5_9RHOB</name>
<keyword evidence="8" id="KW-0862">Zinc</keyword>
<accession>A0A6I6ITA5</accession>
<keyword evidence="7 8" id="KW-0804">Transcription</keyword>
<keyword evidence="2 8" id="KW-0547">Nucleotide-binding</keyword>
<keyword evidence="8" id="KW-0479">Metal-binding</keyword>
<comment type="similarity">
    <text evidence="8">Belongs to the NrdR family.</text>
</comment>
<comment type="function">
    <text evidence="8">Negatively regulates transcription of bacterial ribonucleotide reductase nrd genes and operons by binding to NrdR-boxes.</text>
</comment>
<dbReference type="Pfam" id="PF22811">
    <property type="entry name" value="Zn_ribbon_NrdR"/>
    <property type="match status" value="1"/>
</dbReference>
<dbReference type="PANTHER" id="PTHR30455:SF2">
    <property type="entry name" value="TRANSCRIPTIONAL REPRESSOR NRDR"/>
    <property type="match status" value="1"/>
</dbReference>
<dbReference type="InterPro" id="IPR003796">
    <property type="entry name" value="RNR_NrdR-like"/>
</dbReference>
<keyword evidence="1 8" id="KW-0678">Repressor</keyword>
<dbReference type="PANTHER" id="PTHR30455">
    <property type="entry name" value="TRANSCRIPTIONAL REPRESSOR NRDR"/>
    <property type="match status" value="1"/>
</dbReference>
<dbReference type="GO" id="GO:0003677">
    <property type="term" value="F:DNA binding"/>
    <property type="evidence" value="ECO:0007669"/>
    <property type="project" value="UniProtKB-KW"/>
</dbReference>
<evidence type="ECO:0000256" key="8">
    <source>
        <dbReference type="HAMAP-Rule" id="MF_00440"/>
    </source>
</evidence>
<keyword evidence="4 8" id="KW-0067">ATP-binding</keyword>
<proteinExistence type="inferred from homology"/>
<evidence type="ECO:0000256" key="4">
    <source>
        <dbReference type="ARBA" id="ARBA00022840"/>
    </source>
</evidence>